<sequence>MQGVDQRRNRRDEGGLRFMDWFNGVHEQEREKPFKILLFAYPRSGSSLIGDLLSAANRSRYYFEPLYFIDDLDPSTYNFSKRAEEILDSLFRCDLRKVDAAAGKTKRYKAWKKGKGYGDPPCVSSQLDYIVQKVIRLPATHHVIDWLERNPDILVIHLVRDTRGIANSISNQPKSHAFDGDLWKICDQMWVDVLAVDSLPRHRWRRVRYEDAVRDPFSAMEELYDFMNIPYTEEVQGRIGAHFGRGLEEARSNYVKYYYSTYRNASEIDPERWRGQLDAGRISSIEEMCGRVLDVLGYSRGNAIDL</sequence>
<dbReference type="InterPro" id="IPR051135">
    <property type="entry name" value="Gal/GlcNAc/GalNAc_ST"/>
</dbReference>
<dbReference type="Gene3D" id="3.40.50.300">
    <property type="entry name" value="P-loop containing nucleotide triphosphate hydrolases"/>
    <property type="match status" value="1"/>
</dbReference>
<dbReference type="Proteomes" id="UP000677054">
    <property type="component" value="Unassembled WGS sequence"/>
</dbReference>
<dbReference type="AlphaFoldDB" id="A0A7R8X8K1"/>
<proteinExistence type="predicted"/>
<dbReference type="EMBL" id="CAJPEV010000733">
    <property type="protein sequence ID" value="CAG0888030.1"/>
    <property type="molecule type" value="Genomic_DNA"/>
</dbReference>
<dbReference type="OrthoDB" id="6138663at2759"/>
<dbReference type="GO" id="GO:0001517">
    <property type="term" value="F:N-acetylglucosamine 6-O-sulfotransferase activity"/>
    <property type="evidence" value="ECO:0007669"/>
    <property type="project" value="TreeGrafter"/>
</dbReference>
<keyword evidence="2" id="KW-1185">Reference proteome</keyword>
<gene>
    <name evidence="1" type="ORF">DSTB1V02_LOCUS4771</name>
</gene>
<dbReference type="EMBL" id="LR900250">
    <property type="protein sequence ID" value="CAD7244888.1"/>
    <property type="molecule type" value="Genomic_DNA"/>
</dbReference>
<dbReference type="Pfam" id="PF13469">
    <property type="entry name" value="Sulfotransfer_3"/>
    <property type="match status" value="1"/>
</dbReference>
<dbReference type="PANTHER" id="PTHR10704">
    <property type="entry name" value="CARBOHYDRATE SULFOTRANSFERASE"/>
    <property type="match status" value="1"/>
</dbReference>
<evidence type="ECO:0000313" key="1">
    <source>
        <dbReference type="EMBL" id="CAD7244888.1"/>
    </source>
</evidence>
<dbReference type="GO" id="GO:0006044">
    <property type="term" value="P:N-acetylglucosamine metabolic process"/>
    <property type="evidence" value="ECO:0007669"/>
    <property type="project" value="TreeGrafter"/>
</dbReference>
<accession>A0A7R8X8K1</accession>
<evidence type="ECO:0008006" key="3">
    <source>
        <dbReference type="Google" id="ProtNLM"/>
    </source>
</evidence>
<organism evidence="1">
    <name type="scientific">Darwinula stevensoni</name>
    <dbReference type="NCBI Taxonomy" id="69355"/>
    <lineage>
        <taxon>Eukaryota</taxon>
        <taxon>Metazoa</taxon>
        <taxon>Ecdysozoa</taxon>
        <taxon>Arthropoda</taxon>
        <taxon>Crustacea</taxon>
        <taxon>Oligostraca</taxon>
        <taxon>Ostracoda</taxon>
        <taxon>Podocopa</taxon>
        <taxon>Podocopida</taxon>
        <taxon>Darwinulocopina</taxon>
        <taxon>Darwinuloidea</taxon>
        <taxon>Darwinulidae</taxon>
        <taxon>Darwinula</taxon>
    </lineage>
</organism>
<dbReference type="InterPro" id="IPR027417">
    <property type="entry name" value="P-loop_NTPase"/>
</dbReference>
<name>A0A7R8X8K1_9CRUS</name>
<reference evidence="1" key="1">
    <citation type="submission" date="2020-11" db="EMBL/GenBank/DDBJ databases">
        <authorList>
            <person name="Tran Van P."/>
        </authorList>
    </citation>
    <scope>NUCLEOTIDE SEQUENCE</scope>
</reference>
<dbReference type="GO" id="GO:0006790">
    <property type="term" value="P:sulfur compound metabolic process"/>
    <property type="evidence" value="ECO:0007669"/>
    <property type="project" value="TreeGrafter"/>
</dbReference>
<dbReference type="SUPFAM" id="SSF52540">
    <property type="entry name" value="P-loop containing nucleoside triphosphate hydrolases"/>
    <property type="match status" value="1"/>
</dbReference>
<evidence type="ECO:0000313" key="2">
    <source>
        <dbReference type="Proteomes" id="UP000677054"/>
    </source>
</evidence>
<dbReference type="PANTHER" id="PTHR10704:SF44">
    <property type="entry name" value="LD35051P-RELATED"/>
    <property type="match status" value="1"/>
</dbReference>
<protein>
    <recommendedName>
        <fullName evidence="3">Sulfotransferase</fullName>
    </recommendedName>
</protein>